<evidence type="ECO:0000313" key="11">
    <source>
        <dbReference type="EnsemblPlants" id="TraesCS1B02G012800.1"/>
    </source>
</evidence>
<dbReference type="PANTHER" id="PTHR36766">
    <property type="entry name" value="PLANT BROAD-SPECTRUM MILDEW RESISTANCE PROTEIN RPW8"/>
    <property type="match status" value="1"/>
</dbReference>
<evidence type="ECO:0000256" key="6">
    <source>
        <dbReference type="ARBA" id="ARBA00022840"/>
    </source>
</evidence>
<dbReference type="Gene3D" id="3.80.10.10">
    <property type="entry name" value="Ribonuclease Inhibitor"/>
    <property type="match status" value="2"/>
</dbReference>
<dbReference type="GO" id="GO:0042742">
    <property type="term" value="P:defense response to bacterium"/>
    <property type="evidence" value="ECO:0007669"/>
    <property type="project" value="UniProtKB-ARBA"/>
</dbReference>
<evidence type="ECO:0000256" key="2">
    <source>
        <dbReference type="ARBA" id="ARBA00022614"/>
    </source>
</evidence>
<dbReference type="Pfam" id="PF00931">
    <property type="entry name" value="NB-ARC"/>
    <property type="match status" value="1"/>
</dbReference>
<keyword evidence="4" id="KW-0547">Nucleotide-binding</keyword>
<evidence type="ECO:0000256" key="3">
    <source>
        <dbReference type="ARBA" id="ARBA00022737"/>
    </source>
</evidence>
<reference evidence="11" key="2">
    <citation type="submission" date="2018-10" db="UniProtKB">
        <authorList>
            <consortium name="EnsemblPlants"/>
        </authorList>
    </citation>
    <scope>IDENTIFICATION</scope>
</reference>
<keyword evidence="3" id="KW-0677">Repeat</keyword>
<evidence type="ECO:0000259" key="9">
    <source>
        <dbReference type="Pfam" id="PF23559"/>
    </source>
</evidence>
<dbReference type="Gene3D" id="1.10.8.430">
    <property type="entry name" value="Helical domain of apoptotic protease-activating factors"/>
    <property type="match status" value="1"/>
</dbReference>
<evidence type="ECO:0000259" key="7">
    <source>
        <dbReference type="Pfam" id="PF00931"/>
    </source>
</evidence>
<keyword evidence="5" id="KW-0611">Plant defense</keyword>
<accession>A0A3B5YQA8</accession>
<evidence type="ECO:0000313" key="12">
    <source>
        <dbReference type="Proteomes" id="UP000019116"/>
    </source>
</evidence>
<comment type="similarity">
    <text evidence="1">Belongs to the disease resistance NB-LRR family.</text>
</comment>
<dbReference type="SUPFAM" id="SSF52540">
    <property type="entry name" value="P-loop containing nucleoside triphosphate hydrolases"/>
    <property type="match status" value="1"/>
</dbReference>
<evidence type="ECO:0000259" key="8">
    <source>
        <dbReference type="Pfam" id="PF18052"/>
    </source>
</evidence>
<dbReference type="Gene3D" id="1.10.10.10">
    <property type="entry name" value="Winged helix-like DNA-binding domain superfamily/Winged helix DNA-binding domain"/>
    <property type="match status" value="1"/>
</dbReference>
<dbReference type="STRING" id="4565.A0A3B5YQA8"/>
<name>A0A3B5YQA8_WHEAT</name>
<dbReference type="SMR" id="A0A3B5YQA8"/>
<evidence type="ECO:0000256" key="4">
    <source>
        <dbReference type="ARBA" id="ARBA00022741"/>
    </source>
</evidence>
<dbReference type="InterPro" id="IPR041118">
    <property type="entry name" value="Rx_N"/>
</dbReference>
<dbReference type="Gene3D" id="3.40.50.300">
    <property type="entry name" value="P-loop containing nucleotide triphosphate hydrolases"/>
    <property type="match status" value="1"/>
</dbReference>
<dbReference type="Gramene" id="TraesCS1B02G012800.1">
    <property type="protein sequence ID" value="TraesCS1B02G012800.1"/>
    <property type="gene ID" value="TraesCS1B02G012800"/>
</dbReference>
<dbReference type="SUPFAM" id="SSF52058">
    <property type="entry name" value="L domain-like"/>
    <property type="match status" value="1"/>
</dbReference>
<dbReference type="SUPFAM" id="SSF52047">
    <property type="entry name" value="RNI-like"/>
    <property type="match status" value="1"/>
</dbReference>
<keyword evidence="2" id="KW-0433">Leucine-rich repeat</keyword>
<evidence type="ECO:0000256" key="1">
    <source>
        <dbReference type="ARBA" id="ARBA00008894"/>
    </source>
</evidence>
<organism evidence="11">
    <name type="scientific">Triticum aestivum</name>
    <name type="common">Wheat</name>
    <dbReference type="NCBI Taxonomy" id="4565"/>
    <lineage>
        <taxon>Eukaryota</taxon>
        <taxon>Viridiplantae</taxon>
        <taxon>Streptophyta</taxon>
        <taxon>Embryophyta</taxon>
        <taxon>Tracheophyta</taxon>
        <taxon>Spermatophyta</taxon>
        <taxon>Magnoliopsida</taxon>
        <taxon>Liliopsida</taxon>
        <taxon>Poales</taxon>
        <taxon>Poaceae</taxon>
        <taxon>BOP clade</taxon>
        <taxon>Pooideae</taxon>
        <taxon>Triticodae</taxon>
        <taxon>Triticeae</taxon>
        <taxon>Triticinae</taxon>
        <taxon>Triticum</taxon>
    </lineage>
</organism>
<keyword evidence="6" id="KW-0067">ATP-binding</keyword>
<proteinExistence type="inferred from homology"/>
<dbReference type="Gene3D" id="1.20.5.4130">
    <property type="match status" value="1"/>
</dbReference>
<dbReference type="InterPro" id="IPR036388">
    <property type="entry name" value="WH-like_DNA-bd_sf"/>
</dbReference>
<dbReference type="Pfam" id="PF23559">
    <property type="entry name" value="WHD_DRP"/>
    <property type="match status" value="1"/>
</dbReference>
<reference evidence="11" key="1">
    <citation type="submission" date="2018-08" db="EMBL/GenBank/DDBJ databases">
        <authorList>
            <person name="Rossello M."/>
        </authorList>
    </citation>
    <scope>NUCLEOTIDE SEQUENCE [LARGE SCALE GENOMIC DNA]</scope>
    <source>
        <strain evidence="11">cv. Chinese Spring</strain>
    </source>
</reference>
<protein>
    <submittedName>
        <fullName evidence="11">Uncharacterized protein</fullName>
    </submittedName>
</protein>
<dbReference type="RefSeq" id="XP_044380502.1">
    <property type="nucleotide sequence ID" value="XM_044524567.1"/>
</dbReference>
<evidence type="ECO:0000259" key="10">
    <source>
        <dbReference type="Pfam" id="PF25019"/>
    </source>
</evidence>
<dbReference type="GO" id="GO:0009626">
    <property type="term" value="P:plant-type hypersensitive response"/>
    <property type="evidence" value="ECO:0007669"/>
    <property type="project" value="UniProtKB-ARBA"/>
</dbReference>
<dbReference type="InterPro" id="IPR042197">
    <property type="entry name" value="Apaf_helical"/>
</dbReference>
<dbReference type="EnsemblPlants" id="TraesCS1B02G012800.1">
    <property type="protein sequence ID" value="TraesCS1B02G012800.1"/>
    <property type="gene ID" value="TraesCS1B02G012800"/>
</dbReference>
<keyword evidence="12" id="KW-1185">Reference proteome</keyword>
<dbReference type="FunFam" id="1.10.10.10:FF:000322">
    <property type="entry name" value="Probable disease resistance protein At1g63360"/>
    <property type="match status" value="1"/>
</dbReference>
<dbReference type="Pfam" id="PF18052">
    <property type="entry name" value="Rx_N"/>
    <property type="match status" value="1"/>
</dbReference>
<dbReference type="InterPro" id="IPR058922">
    <property type="entry name" value="WHD_DRP"/>
</dbReference>
<evidence type="ECO:0000256" key="5">
    <source>
        <dbReference type="ARBA" id="ARBA00022821"/>
    </source>
</evidence>
<feature type="domain" description="R13L1/DRL21-like LRR repeat region" evidence="10">
    <location>
        <begin position="692"/>
        <end position="804"/>
    </location>
</feature>
<dbReference type="InterPro" id="IPR027417">
    <property type="entry name" value="P-loop_NTPase"/>
</dbReference>
<gene>
    <name evidence="11" type="primary">LOC123103074</name>
</gene>
<dbReference type="GO" id="GO:0043531">
    <property type="term" value="F:ADP binding"/>
    <property type="evidence" value="ECO:0007669"/>
    <property type="project" value="InterPro"/>
</dbReference>
<dbReference type="GeneID" id="123103074"/>
<sequence length="1377" mass="156555">MMEVVAAMAIRPLVSMLMNKTSNSLLDQYKVMEGMEEQHKILKRKLPAILDVMTDAENQAMEHRDGAKAWLQELKTVAYEANEVFDEFKYEALRREARKKGHYSKLGFDVIKLFPTHNRIVFRYKMGRKLCRILKAIDVLIAEMHAFRFKYRPQPPVSKEWRQTDYVIIDPQEIASRSRHEDKKNIVDILLGAASNADLAVVPIVGMGGLGKTTLAQLIYNEPNVQKHFQLRLWVCVSDVFDVNSLAKSIVEASPRKNEDTDKPPLERLQKLVRGQRYIIVLDDVWDNKELRKWERLKVCLQHGGMGSAVLTTTRDKRVAEIMGANRASYNLNVLEDRFIKEIIEARAFSLEKERPAELVEMVDEIVERCSGSPLAATALGSILRTKTTVKEWKAIAYRSSICTEETGIMPILKLSYNDLPAHMKQCFAFCAVFPKDYKINVEKLIQLWIANGFILEQEEGSLETIGKHIFNELASRSFFLDIEECKGDREYCSKTTCKIHDLMHDIAISVMRKECIVAIKEPSRIELLQDTTRHLFLSCEEIEGILNDSMVKRSLAIRTLLCDNPVWSSLQHLSKYNSLHALKLCIKTEPFVLKPKYLHHLRYLDLSESYIKALPEDMSILYNLQTLDLSKCIYLDRLPRQMKYMTSLRHLYTHGCPELKSMPPELGKLTNLQTLTCFVAAVIGPDCSDVTELQHLNLGGQLELCRIENVTEAEPKVANLGNKKELSELTLRWTFVCDSKVLDNFEPHDGMQVLKIYYYGGECIGMMQNMVEIHLSHCERLQFLFRRAASFTFPKLKVLTLEHLLKFERWWEINARQDQIGFPLLEKLFIKYCGMLTQLPKAPLLRKPCGGGYRLVCSPFPALKVLELEDLKSFQRWDVAVEGGLILFTQLEKLSIKNCPKLMDLPRAPLLQELELKYLVSFQRWDAVVEEEQILFPLLAKLSIQKCPRLIDLPEAPKLSSLEIEDGKQEIFHFVGRYLSSLTKLILKLENTETTSEVECISIVPMHNKEKWNQKSPLTVMKLRCCNPFFGAAAPVPWYYFGHLEALAIDSCDVLVHWPDKVFQSLVALRRLSIRNCKNLTGCAQAPPDPSTTERSQHLPGLESIELIICASLIDMFNVPASLKEMHIFGCHELKSIFGKQQGMSRLVQGLSCSEVTVPTVVSELSSSSMNHFFPCLEYLQLSGCDSLSAVLDLPPALKTISIGGCRNIQVLSCQLNGLQKQQVTTSINIPEPAAAREHSLPPCLESLHISCLSGMFGGILHLPNSLKTLKISGSSLTSLEFLSGEHPTALESLVIDSCSTLASLPNDAQAYRSLQRLEITCCPAIKKLPTCLQQQLGSIGFYKRLDAHYEVTAFKPKTWKEIPRLVHEQRQARHS</sequence>
<dbReference type="GO" id="GO:0002758">
    <property type="term" value="P:innate immune response-activating signaling pathway"/>
    <property type="evidence" value="ECO:0007669"/>
    <property type="project" value="UniProtKB-ARBA"/>
</dbReference>
<dbReference type="PANTHER" id="PTHR36766:SF55">
    <property type="entry name" value="OS11G0492900 PROTEIN"/>
    <property type="match status" value="1"/>
</dbReference>
<dbReference type="OrthoDB" id="37484at2759"/>
<feature type="domain" description="NB-ARC" evidence="7">
    <location>
        <begin position="196"/>
        <end position="349"/>
    </location>
</feature>
<dbReference type="InterPro" id="IPR056789">
    <property type="entry name" value="LRR_R13L1-DRL21"/>
</dbReference>
<dbReference type="PRINTS" id="PR00364">
    <property type="entry name" value="DISEASERSIST"/>
</dbReference>
<dbReference type="InterPro" id="IPR002182">
    <property type="entry name" value="NB-ARC"/>
</dbReference>
<dbReference type="Gramene" id="TraesCS1B03G0025000.2">
    <property type="protein sequence ID" value="TraesCS1B03G0025000.2.CDS"/>
    <property type="gene ID" value="TraesCS1B03G0025000"/>
</dbReference>
<feature type="domain" description="Disease resistance protein winged helix" evidence="9">
    <location>
        <begin position="433"/>
        <end position="508"/>
    </location>
</feature>
<dbReference type="InterPro" id="IPR032675">
    <property type="entry name" value="LRR_dom_sf"/>
</dbReference>
<dbReference type="GO" id="GO:0005524">
    <property type="term" value="F:ATP binding"/>
    <property type="evidence" value="ECO:0007669"/>
    <property type="project" value="UniProtKB-KW"/>
</dbReference>
<dbReference type="Pfam" id="PF25019">
    <property type="entry name" value="LRR_R13L1-DRL21"/>
    <property type="match status" value="1"/>
</dbReference>
<feature type="domain" description="Disease resistance N-terminal" evidence="8">
    <location>
        <begin position="14"/>
        <end position="100"/>
    </location>
</feature>
<dbReference type="Proteomes" id="UP000019116">
    <property type="component" value="Chromosome 1B"/>
</dbReference>